<keyword evidence="6" id="KW-1185">Reference proteome</keyword>
<evidence type="ECO:0000256" key="1">
    <source>
        <dbReference type="ARBA" id="ARBA00022723"/>
    </source>
</evidence>
<dbReference type="GO" id="GO:0005737">
    <property type="term" value="C:cytoplasm"/>
    <property type="evidence" value="ECO:0007669"/>
    <property type="project" value="TreeGrafter"/>
</dbReference>
<evidence type="ECO:0000259" key="4">
    <source>
        <dbReference type="Pfam" id="PF03328"/>
    </source>
</evidence>
<dbReference type="InterPro" id="IPR040442">
    <property type="entry name" value="Pyrv_kinase-like_dom_sf"/>
</dbReference>
<keyword evidence="1" id="KW-0479">Metal-binding</keyword>
<gene>
    <name evidence="5" type="ORF">BN1708_013891</name>
</gene>
<dbReference type="EMBL" id="CVQH01016891">
    <property type="protein sequence ID" value="CRK24243.1"/>
    <property type="molecule type" value="Genomic_DNA"/>
</dbReference>
<dbReference type="Pfam" id="PF03328">
    <property type="entry name" value="HpcH_HpaI"/>
    <property type="match status" value="1"/>
</dbReference>
<evidence type="ECO:0000313" key="6">
    <source>
        <dbReference type="Proteomes" id="UP000044602"/>
    </source>
</evidence>
<evidence type="ECO:0000256" key="2">
    <source>
        <dbReference type="ARBA" id="ARBA00023239"/>
    </source>
</evidence>
<dbReference type="GO" id="GO:0046872">
    <property type="term" value="F:metal ion binding"/>
    <property type="evidence" value="ECO:0007669"/>
    <property type="project" value="UniProtKB-KW"/>
</dbReference>
<feature type="non-terminal residue" evidence="5">
    <location>
        <position position="1"/>
    </location>
</feature>
<dbReference type="SUPFAM" id="SSF51621">
    <property type="entry name" value="Phosphoenolpyruvate/pyruvate domain"/>
    <property type="match status" value="1"/>
</dbReference>
<feature type="region of interest" description="Disordered" evidence="3">
    <location>
        <begin position="313"/>
        <end position="344"/>
    </location>
</feature>
<dbReference type="InterPro" id="IPR015813">
    <property type="entry name" value="Pyrv/PenolPyrv_kinase-like_dom"/>
</dbReference>
<dbReference type="Proteomes" id="UP000044602">
    <property type="component" value="Unassembled WGS sequence"/>
</dbReference>
<feature type="domain" description="HpcH/HpaI aldolase/citrate lyase" evidence="4">
    <location>
        <begin position="63"/>
        <end position="229"/>
    </location>
</feature>
<dbReference type="InterPro" id="IPR005000">
    <property type="entry name" value="Aldolase/citrate-lyase_domain"/>
</dbReference>
<dbReference type="STRING" id="100787.A0A0G4LQF6"/>
<dbReference type="InterPro" id="IPR050251">
    <property type="entry name" value="HpcH-HpaI_aldolase"/>
</dbReference>
<sequence length="344" mass="37440">ELRHLYLRKHYIQSKMSANGMLAYAAPSLFQPHRARDAIRDAHKGKIPPLLCYYAGLSSLPVTRFLAPFGFDAVWIDWEHSNVETMTSMVHEAIFMSQGRTIPWVRVPGHDHAAIGYALDAGASIVIPQVDTVEQAKHAISAAKFGTKQNGSRSAPPFRLIPFVTDQAYDGQGDIHKALNNQAAIMIQIESLEGINNLDDILTACPDIDVVWLGTLDARISMNLPGNSGLGGSEPEWTTAVEKFRAVLDKHDKPYAGFAIPMAPYGSPEKFKEAAKRMSFMTFTADVMHLMALGQDLQNARGLLAEVRTEKETKASNGEVKANGSDATVATNGHGGNGETVIEA</sequence>
<evidence type="ECO:0000256" key="3">
    <source>
        <dbReference type="SAM" id="MobiDB-lite"/>
    </source>
</evidence>
<dbReference type="PANTHER" id="PTHR30502:SF8">
    <property type="entry name" value="SYNTHASE, PUTATIVE-RELATED"/>
    <property type="match status" value="1"/>
</dbReference>
<organism evidence="5 6">
    <name type="scientific">Verticillium longisporum</name>
    <name type="common">Verticillium dahliae var. longisporum</name>
    <dbReference type="NCBI Taxonomy" id="100787"/>
    <lineage>
        <taxon>Eukaryota</taxon>
        <taxon>Fungi</taxon>
        <taxon>Dikarya</taxon>
        <taxon>Ascomycota</taxon>
        <taxon>Pezizomycotina</taxon>
        <taxon>Sordariomycetes</taxon>
        <taxon>Hypocreomycetidae</taxon>
        <taxon>Glomerellales</taxon>
        <taxon>Plectosphaerellaceae</taxon>
        <taxon>Verticillium</taxon>
    </lineage>
</organism>
<accession>A0A0G4LQF6</accession>
<evidence type="ECO:0000313" key="5">
    <source>
        <dbReference type="EMBL" id="CRK24243.1"/>
    </source>
</evidence>
<dbReference type="GO" id="GO:0016832">
    <property type="term" value="F:aldehyde-lyase activity"/>
    <property type="evidence" value="ECO:0007669"/>
    <property type="project" value="TreeGrafter"/>
</dbReference>
<keyword evidence="2" id="KW-0456">Lyase</keyword>
<name>A0A0G4LQF6_VERLO</name>
<reference evidence="5 6" key="1">
    <citation type="submission" date="2015-05" db="EMBL/GenBank/DDBJ databases">
        <authorList>
            <person name="Wang D.B."/>
            <person name="Wang M."/>
        </authorList>
    </citation>
    <scope>NUCLEOTIDE SEQUENCE [LARGE SCALE GENOMIC DNA]</scope>
    <source>
        <strain evidence="5">VL1</strain>
    </source>
</reference>
<dbReference type="Gene3D" id="3.20.20.60">
    <property type="entry name" value="Phosphoenolpyruvate-binding domains"/>
    <property type="match status" value="1"/>
</dbReference>
<protein>
    <recommendedName>
        <fullName evidence="4">HpcH/HpaI aldolase/citrate lyase domain-containing protein</fullName>
    </recommendedName>
</protein>
<dbReference type="PANTHER" id="PTHR30502">
    <property type="entry name" value="2-KETO-3-DEOXY-L-RHAMNONATE ALDOLASE"/>
    <property type="match status" value="1"/>
</dbReference>
<dbReference type="AlphaFoldDB" id="A0A0G4LQF6"/>
<proteinExistence type="predicted"/>